<feature type="domain" description="Glycerol-3-phosphate dehydrogenase NAD-dependent C-terminal" evidence="4">
    <location>
        <begin position="1"/>
        <end position="133"/>
    </location>
</feature>
<evidence type="ECO:0000313" key="5">
    <source>
        <dbReference type="EMBL" id="SVA75238.1"/>
    </source>
</evidence>
<evidence type="ECO:0000256" key="2">
    <source>
        <dbReference type="ARBA" id="ARBA00023002"/>
    </source>
</evidence>
<evidence type="ECO:0000256" key="3">
    <source>
        <dbReference type="ARBA" id="ARBA00023027"/>
    </source>
</evidence>
<dbReference type="PANTHER" id="PTHR11728:SF1">
    <property type="entry name" value="GLYCEROL-3-PHOSPHATE DEHYDROGENASE [NAD(+)] 2, CHLOROPLASTIC"/>
    <property type="match status" value="1"/>
</dbReference>
<dbReference type="GO" id="GO:0005975">
    <property type="term" value="P:carbohydrate metabolic process"/>
    <property type="evidence" value="ECO:0007669"/>
    <property type="project" value="InterPro"/>
</dbReference>
<evidence type="ECO:0000259" key="4">
    <source>
        <dbReference type="Pfam" id="PF07479"/>
    </source>
</evidence>
<proteinExistence type="inferred from homology"/>
<dbReference type="InterPro" id="IPR006109">
    <property type="entry name" value="G3P_DH_NAD-dep_C"/>
</dbReference>
<dbReference type="Pfam" id="PF07479">
    <property type="entry name" value="NAD_Gly3P_dh_C"/>
    <property type="match status" value="1"/>
</dbReference>
<dbReference type="GO" id="GO:0006072">
    <property type="term" value="P:glycerol-3-phosphate metabolic process"/>
    <property type="evidence" value="ECO:0007669"/>
    <property type="project" value="InterPro"/>
</dbReference>
<reference evidence="5" key="1">
    <citation type="submission" date="2018-05" db="EMBL/GenBank/DDBJ databases">
        <authorList>
            <person name="Lanie J.A."/>
            <person name="Ng W.-L."/>
            <person name="Kazmierczak K.M."/>
            <person name="Andrzejewski T.M."/>
            <person name="Davidsen T.M."/>
            <person name="Wayne K.J."/>
            <person name="Tettelin H."/>
            <person name="Glass J.I."/>
            <person name="Rusch D."/>
            <person name="Podicherti R."/>
            <person name="Tsui H.-C.T."/>
            <person name="Winkler M.E."/>
        </authorList>
    </citation>
    <scope>NUCLEOTIDE SEQUENCE</scope>
</reference>
<organism evidence="5">
    <name type="scientific">marine metagenome</name>
    <dbReference type="NCBI Taxonomy" id="408172"/>
    <lineage>
        <taxon>unclassified sequences</taxon>
        <taxon>metagenomes</taxon>
        <taxon>ecological metagenomes</taxon>
    </lineage>
</organism>
<keyword evidence="3" id="KW-0520">NAD</keyword>
<gene>
    <name evidence="5" type="ORF">METZ01_LOCUS128092</name>
</gene>
<comment type="similarity">
    <text evidence="1">Belongs to the NAD-dependent glycerol-3-phosphate dehydrogenase family.</text>
</comment>
<dbReference type="PRINTS" id="PR00077">
    <property type="entry name" value="GPDHDRGNASE"/>
</dbReference>
<evidence type="ECO:0000256" key="1">
    <source>
        <dbReference type="ARBA" id="ARBA00011009"/>
    </source>
</evidence>
<keyword evidence="2" id="KW-0560">Oxidoreductase</keyword>
<dbReference type="PROSITE" id="PS00957">
    <property type="entry name" value="NAD_G3PDH"/>
    <property type="match status" value="1"/>
</dbReference>
<dbReference type="SUPFAM" id="SSF48179">
    <property type="entry name" value="6-phosphogluconate dehydrogenase C-terminal domain-like"/>
    <property type="match status" value="1"/>
</dbReference>
<dbReference type="EMBL" id="UINC01018009">
    <property type="protein sequence ID" value="SVA75238.1"/>
    <property type="molecule type" value="Genomic_DNA"/>
</dbReference>
<dbReference type="PANTHER" id="PTHR11728">
    <property type="entry name" value="GLYCEROL-3-PHOSPHATE DEHYDROGENASE"/>
    <property type="match status" value="1"/>
</dbReference>
<protein>
    <recommendedName>
        <fullName evidence="4">Glycerol-3-phosphate dehydrogenase NAD-dependent C-terminal domain-containing protein</fullName>
    </recommendedName>
</protein>
<dbReference type="InterPro" id="IPR008927">
    <property type="entry name" value="6-PGluconate_DH-like_C_sf"/>
</dbReference>
<feature type="non-terminal residue" evidence="5">
    <location>
        <position position="1"/>
    </location>
</feature>
<dbReference type="Gene3D" id="1.10.1040.10">
    <property type="entry name" value="N-(1-d-carboxylethyl)-l-norvaline Dehydrogenase, domain 2"/>
    <property type="match status" value="1"/>
</dbReference>
<sequence length="149" mass="16114">IGGSAKNVIAIAAGFCDGAGYGDNTKSALITRGINEISKLGKKLGAKAETFFGLTGIGDLIVTCDSVHSRNRRLGELVGRGENLSNILSRSHMVAEGVKTAHSIYNLRSKLNIEMPICDSVYRVLYENTNPIKEVDALMTRDLKPEYLD</sequence>
<dbReference type="GO" id="GO:0005829">
    <property type="term" value="C:cytosol"/>
    <property type="evidence" value="ECO:0007669"/>
    <property type="project" value="TreeGrafter"/>
</dbReference>
<dbReference type="InterPro" id="IPR006168">
    <property type="entry name" value="G3P_DH_NAD-dep"/>
</dbReference>
<dbReference type="AlphaFoldDB" id="A0A381YDW7"/>
<dbReference type="GO" id="GO:0047952">
    <property type="term" value="F:glycerol-3-phosphate dehydrogenase [NAD(P)+] activity"/>
    <property type="evidence" value="ECO:0007669"/>
    <property type="project" value="TreeGrafter"/>
</dbReference>
<dbReference type="InterPro" id="IPR013328">
    <property type="entry name" value="6PGD_dom2"/>
</dbReference>
<dbReference type="FunFam" id="1.10.1040.10:FF:000001">
    <property type="entry name" value="Glycerol-3-phosphate dehydrogenase [NAD(P)+]"/>
    <property type="match status" value="1"/>
</dbReference>
<name>A0A381YDW7_9ZZZZ</name>
<accession>A0A381YDW7</accession>